<feature type="transmembrane region" description="Helical" evidence="2">
    <location>
        <begin position="12"/>
        <end position="35"/>
    </location>
</feature>
<reference evidence="3 4" key="1">
    <citation type="journal article" date="2012" name="Eukaryot. Cell">
        <title>Draft genome sequence of Aspergillus oryzae strain 3.042.</title>
        <authorList>
            <person name="Zhao G."/>
            <person name="Yao Y."/>
            <person name="Qi W."/>
            <person name="Wang C."/>
            <person name="Hou L."/>
            <person name="Zeng B."/>
            <person name="Cao X."/>
        </authorList>
    </citation>
    <scope>NUCLEOTIDE SEQUENCE [LARGE SCALE GENOMIC DNA]</scope>
    <source>
        <strain evidence="3 4">3.042</strain>
    </source>
</reference>
<evidence type="ECO:0000256" key="2">
    <source>
        <dbReference type="SAM" id="Phobius"/>
    </source>
</evidence>
<dbReference type="EMBL" id="AKHY01000199">
    <property type="protein sequence ID" value="EIT73627.1"/>
    <property type="molecule type" value="Genomic_DNA"/>
</dbReference>
<feature type="compositionally biased region" description="Polar residues" evidence="1">
    <location>
        <begin position="130"/>
        <end position="143"/>
    </location>
</feature>
<evidence type="ECO:0008006" key="5">
    <source>
        <dbReference type="Google" id="ProtNLM"/>
    </source>
</evidence>
<keyword evidence="2" id="KW-1133">Transmembrane helix</keyword>
<reference evidence="4" key="2">
    <citation type="submission" date="2012-06" db="EMBL/GenBank/DDBJ databases">
        <title>Comparative genomic analyses of Aspergillus oryzae 3.042 and A. oryzae RIB40 for soy-sauce fermentation.</title>
        <authorList>
            <person name="Zhao G."/>
            <person name="Hou L."/>
            <person name="Wang C."/>
            <person name="Cao X."/>
        </authorList>
    </citation>
    <scope>NUCLEOTIDE SEQUENCE [LARGE SCALE GENOMIC DNA]</scope>
    <source>
        <strain evidence="4">3.042</strain>
    </source>
</reference>
<comment type="caution">
    <text evidence="3">The sequence shown here is derived from an EMBL/GenBank/DDBJ whole genome shotgun (WGS) entry which is preliminary data.</text>
</comment>
<dbReference type="AlphaFoldDB" id="I7ZP51"/>
<proteinExistence type="predicted"/>
<gene>
    <name evidence="3" type="ORF">Ao3042_10480</name>
</gene>
<organism evidence="3 4">
    <name type="scientific">Aspergillus oryzae (strain 3.042)</name>
    <name type="common">Yellow koji mold</name>
    <dbReference type="NCBI Taxonomy" id="1160506"/>
    <lineage>
        <taxon>Eukaryota</taxon>
        <taxon>Fungi</taxon>
        <taxon>Dikarya</taxon>
        <taxon>Ascomycota</taxon>
        <taxon>Pezizomycotina</taxon>
        <taxon>Eurotiomycetes</taxon>
        <taxon>Eurotiomycetidae</taxon>
        <taxon>Eurotiales</taxon>
        <taxon>Aspergillaceae</taxon>
        <taxon>Aspergillus</taxon>
        <taxon>Aspergillus subgen. Circumdati</taxon>
    </lineage>
</organism>
<feature type="compositionally biased region" description="Low complexity" evidence="1">
    <location>
        <begin position="118"/>
        <end position="129"/>
    </location>
</feature>
<sequence>MATWDGTPSRETLVIVGYTVPTVLLVASTVLRLFAKMSNEGLHLDDHLIILASALEVAYSVTILACGVGHGFGRHTATIDLKDLEIFLKVKAPDDPPDLSLADNRRRESTSPVTFTTSSLPQPNSASSSYTTAFSLSPGSARQ</sequence>
<keyword evidence="2" id="KW-0812">Transmembrane</keyword>
<dbReference type="Proteomes" id="UP000002812">
    <property type="component" value="Unassembled WGS sequence"/>
</dbReference>
<protein>
    <recommendedName>
        <fullName evidence="5">Integral membrane protein</fullName>
    </recommendedName>
</protein>
<feature type="transmembrane region" description="Helical" evidence="2">
    <location>
        <begin position="47"/>
        <end position="72"/>
    </location>
</feature>
<evidence type="ECO:0000313" key="3">
    <source>
        <dbReference type="EMBL" id="EIT73627.1"/>
    </source>
</evidence>
<keyword evidence="2" id="KW-0472">Membrane</keyword>
<name>I7ZP51_ASPO3</name>
<dbReference type="HOGENOM" id="CLU_1805765_0_0_1"/>
<evidence type="ECO:0000256" key="1">
    <source>
        <dbReference type="SAM" id="MobiDB-lite"/>
    </source>
</evidence>
<accession>I7ZP51</accession>
<evidence type="ECO:0000313" key="4">
    <source>
        <dbReference type="Proteomes" id="UP000002812"/>
    </source>
</evidence>
<feature type="region of interest" description="Disordered" evidence="1">
    <location>
        <begin position="93"/>
        <end position="143"/>
    </location>
</feature>